<feature type="binding site" evidence="3">
    <location>
        <position position="306"/>
    </location>
    <ligand>
        <name>CTP</name>
        <dbReference type="ChEBI" id="CHEBI:37563"/>
    </ligand>
</feature>
<evidence type="ECO:0000259" key="5">
    <source>
        <dbReference type="Pfam" id="PF02441"/>
    </source>
</evidence>
<keyword evidence="3" id="KW-0479">Metal-binding</keyword>
<dbReference type="Gene3D" id="3.40.50.1950">
    <property type="entry name" value="Flavin prenyltransferase-like"/>
    <property type="match status" value="1"/>
</dbReference>
<proteinExistence type="inferred from homology"/>
<dbReference type="InterPro" id="IPR035929">
    <property type="entry name" value="CoaB-like_sf"/>
</dbReference>
<comment type="catalytic activity">
    <reaction evidence="3 4">
        <text>N-[(R)-4-phosphopantothenoyl]-L-cysteine + H(+) = (R)-4'-phosphopantetheine + CO2</text>
        <dbReference type="Rhea" id="RHEA:16793"/>
        <dbReference type="ChEBI" id="CHEBI:15378"/>
        <dbReference type="ChEBI" id="CHEBI:16526"/>
        <dbReference type="ChEBI" id="CHEBI:59458"/>
        <dbReference type="ChEBI" id="CHEBI:61723"/>
        <dbReference type="EC" id="4.1.1.36"/>
    </reaction>
</comment>
<feature type="binding site" evidence="3">
    <location>
        <position position="288"/>
    </location>
    <ligand>
        <name>CTP</name>
        <dbReference type="ChEBI" id="CHEBI:37563"/>
    </ligand>
</feature>
<dbReference type="EMBL" id="LVJN01000015">
    <property type="protein sequence ID" value="OSM06810.1"/>
    <property type="molecule type" value="Genomic_DNA"/>
</dbReference>
<dbReference type="GO" id="GO:0004633">
    <property type="term" value="F:phosphopantothenoylcysteine decarboxylase activity"/>
    <property type="evidence" value="ECO:0007669"/>
    <property type="project" value="UniProtKB-UniRule"/>
</dbReference>
<evidence type="ECO:0000256" key="1">
    <source>
        <dbReference type="ARBA" id="ARBA00022793"/>
    </source>
</evidence>
<evidence type="ECO:0000256" key="4">
    <source>
        <dbReference type="RuleBase" id="RU364078"/>
    </source>
</evidence>
<dbReference type="EC" id="4.1.1.36" evidence="3"/>
<gene>
    <name evidence="3" type="primary">coaBC</name>
    <name evidence="7" type="ORF">MAIT1_00323</name>
</gene>
<dbReference type="GO" id="GO:0071513">
    <property type="term" value="C:phosphopantothenoylcysteine decarboxylase complex"/>
    <property type="evidence" value="ECO:0007669"/>
    <property type="project" value="TreeGrafter"/>
</dbReference>
<comment type="catalytic activity">
    <reaction evidence="3 4">
        <text>(R)-4'-phosphopantothenate + L-cysteine + CTP = N-[(R)-4-phosphopantothenoyl]-L-cysteine + CMP + diphosphate + H(+)</text>
        <dbReference type="Rhea" id="RHEA:19397"/>
        <dbReference type="ChEBI" id="CHEBI:10986"/>
        <dbReference type="ChEBI" id="CHEBI:15378"/>
        <dbReference type="ChEBI" id="CHEBI:33019"/>
        <dbReference type="ChEBI" id="CHEBI:35235"/>
        <dbReference type="ChEBI" id="CHEBI:37563"/>
        <dbReference type="ChEBI" id="CHEBI:59458"/>
        <dbReference type="ChEBI" id="CHEBI:60377"/>
        <dbReference type="EC" id="6.3.2.5"/>
    </reaction>
</comment>
<name>A0A1Y2K7U1_9PROT</name>
<dbReference type="InterPro" id="IPR036551">
    <property type="entry name" value="Flavin_trans-like"/>
</dbReference>
<dbReference type="HAMAP" id="MF_02225">
    <property type="entry name" value="CoaBC"/>
    <property type="match status" value="1"/>
</dbReference>
<dbReference type="Gene3D" id="3.40.50.10300">
    <property type="entry name" value="CoaB-like"/>
    <property type="match status" value="1"/>
</dbReference>
<comment type="similarity">
    <text evidence="3 4">In the N-terminal section; belongs to the HFCD (homo-oligomeric flavin containing Cys decarboxylase) superfamily.</text>
</comment>
<dbReference type="EC" id="6.3.2.5" evidence="3"/>
<comment type="pathway">
    <text evidence="3 4">Cofactor biosynthesis; coenzyme A biosynthesis; CoA from (R)-pantothenate: step 3/5.</text>
</comment>
<comment type="caution">
    <text evidence="7">The sequence shown here is derived from an EMBL/GenBank/DDBJ whole genome shotgun (WGS) entry which is preliminary data.</text>
</comment>
<dbReference type="GO" id="GO:0010181">
    <property type="term" value="F:FMN binding"/>
    <property type="evidence" value="ECO:0007669"/>
    <property type="project" value="UniProtKB-UniRule"/>
</dbReference>
<dbReference type="GO" id="GO:0015937">
    <property type="term" value="P:coenzyme A biosynthetic process"/>
    <property type="evidence" value="ECO:0007669"/>
    <property type="project" value="UniProtKB-UniRule"/>
</dbReference>
<dbReference type="InterPro" id="IPR007085">
    <property type="entry name" value="DNA/pantothenate-metab_flavo_C"/>
</dbReference>
<dbReference type="AlphaFoldDB" id="A0A1Y2K7U1"/>
<sequence>MATHSALEFVTPLTLGALAEAPVHTELMSLTQEREMGHIRLAREADLVVVAPITAHTLARLANGLADDLLTAMLLARRGPTLLAPAMNAGMWENPATQRNVAQVVADGYLLAGPTSGALACGESGVGRMAEPLDILEAARRALSDKPLAGRRILITAGPTREAVDPVRYVSNHSSGRMGFAIAQAALRLGAEAELVHGPVSLPPVLGAQMTAVTCAEKMQAACLALWPRCDAAVMTAAVADFRPESAPTSKIKKQPGQERMTLELTRNPDILAAVCAARRPGQVVMGFAAETDDLLANAQAKLARKGCDLLAANDVSDTRIGFGSERNRITLLAPGAEPQAWPEMDKETLAEKLLLALAQRWDAA</sequence>
<keyword evidence="1 3" id="KW-0210">Decarboxylase</keyword>
<evidence type="ECO:0000256" key="3">
    <source>
        <dbReference type="HAMAP-Rule" id="MF_02225"/>
    </source>
</evidence>
<dbReference type="InterPro" id="IPR003382">
    <property type="entry name" value="Flavoprotein"/>
</dbReference>
<comment type="cofactor">
    <cofactor evidence="3">
        <name>FMN</name>
        <dbReference type="ChEBI" id="CHEBI:58210"/>
    </cofactor>
    <text evidence="3">Binds 1 FMN per subunit.</text>
</comment>
<protein>
    <recommendedName>
        <fullName evidence="3">Coenzyme A biosynthesis bifunctional protein CoaBC</fullName>
    </recommendedName>
    <alternativeName>
        <fullName evidence="3">DNA/pantothenate metabolism flavoprotein</fullName>
    </alternativeName>
    <alternativeName>
        <fullName evidence="3">Phosphopantothenoylcysteine synthetase/decarboxylase</fullName>
        <shortName evidence="3">PPCS-PPCDC</shortName>
    </alternativeName>
    <domain>
        <recommendedName>
            <fullName evidence="3">Phosphopantothenoylcysteine decarboxylase</fullName>
            <shortName evidence="3">PPC decarboxylase</shortName>
            <shortName evidence="3">PPC-DC</shortName>
            <ecNumber evidence="3">4.1.1.36</ecNumber>
        </recommendedName>
        <alternativeName>
            <fullName evidence="3">CoaC</fullName>
        </alternativeName>
    </domain>
    <domain>
        <recommendedName>
            <fullName evidence="3">Phosphopantothenate--cysteine ligase</fullName>
            <ecNumber evidence="3">6.3.2.5</ecNumber>
        </recommendedName>
        <alternativeName>
            <fullName evidence="3">CoaB</fullName>
        </alternativeName>
        <alternativeName>
            <fullName evidence="3">Phosphopantothenoylcysteine synthetase</fullName>
            <shortName evidence="3">PPC synthetase</shortName>
            <shortName evidence="3">PPC-S</shortName>
        </alternativeName>
    </domain>
</protein>
<comment type="cofactor">
    <cofactor evidence="3">
        <name>Mg(2+)</name>
        <dbReference type="ChEBI" id="CHEBI:18420"/>
    </cofactor>
</comment>
<feature type="region of interest" description="Phosphopantothenoylcysteine decarboxylase" evidence="3">
    <location>
        <begin position="1"/>
        <end position="152"/>
    </location>
</feature>
<feature type="binding site" evidence="3">
    <location>
        <position position="302"/>
    </location>
    <ligand>
        <name>CTP</name>
        <dbReference type="ChEBI" id="CHEBI:37563"/>
    </ligand>
</feature>
<dbReference type="Pfam" id="PF02441">
    <property type="entry name" value="Flavoprotein"/>
    <property type="match status" value="1"/>
</dbReference>
<feature type="binding site" evidence="3">
    <location>
        <position position="241"/>
    </location>
    <ligand>
        <name>CTP</name>
        <dbReference type="ChEBI" id="CHEBI:37563"/>
    </ligand>
</feature>
<feature type="domain" description="DNA/pantothenate metabolism flavoprotein C-terminal" evidence="6">
    <location>
        <begin position="148"/>
        <end position="359"/>
    </location>
</feature>
<dbReference type="UniPathway" id="UPA00241">
    <property type="reaction ID" value="UER00353"/>
</dbReference>
<dbReference type="InterPro" id="IPR005252">
    <property type="entry name" value="CoaBC"/>
</dbReference>
<keyword evidence="3 4" id="KW-0288">FMN</keyword>
<feature type="active site" description="Proton donor" evidence="3">
    <location>
        <position position="121"/>
    </location>
</feature>
<evidence type="ECO:0000313" key="8">
    <source>
        <dbReference type="Proteomes" id="UP000194003"/>
    </source>
</evidence>
<feature type="binding site" evidence="3">
    <location>
        <begin position="269"/>
        <end position="272"/>
    </location>
    <ligand>
        <name>CTP</name>
        <dbReference type="ChEBI" id="CHEBI:37563"/>
    </ligand>
</feature>
<comment type="caution">
    <text evidence="3">Lacks conserved residue(s) required for the propagation of feature annotation.</text>
</comment>
<dbReference type="STRING" id="1434232.MAIT1_00323"/>
<dbReference type="GO" id="GO:0015941">
    <property type="term" value="P:pantothenate catabolic process"/>
    <property type="evidence" value="ECO:0007669"/>
    <property type="project" value="InterPro"/>
</dbReference>
<evidence type="ECO:0000259" key="6">
    <source>
        <dbReference type="Pfam" id="PF04127"/>
    </source>
</evidence>
<feature type="region of interest" description="Phosphopantothenate--cysteine ligase" evidence="3">
    <location>
        <begin position="153"/>
        <end position="365"/>
    </location>
</feature>
<dbReference type="Proteomes" id="UP000194003">
    <property type="component" value="Unassembled WGS sequence"/>
</dbReference>
<evidence type="ECO:0000313" key="7">
    <source>
        <dbReference type="EMBL" id="OSM06810.1"/>
    </source>
</evidence>
<comment type="similarity">
    <text evidence="3 4">In the C-terminal section; belongs to the PPC synthetase family.</text>
</comment>
<keyword evidence="2 3" id="KW-0456">Lyase</keyword>
<feature type="binding site" evidence="3">
    <location>
        <position position="251"/>
    </location>
    <ligand>
        <name>CTP</name>
        <dbReference type="ChEBI" id="CHEBI:37563"/>
    </ligand>
</feature>
<keyword evidence="8" id="KW-1185">Reference proteome</keyword>
<reference evidence="7 8" key="1">
    <citation type="journal article" date="2016" name="BMC Genomics">
        <title>Combined genomic and structural analyses of a cultured magnetotactic bacterium reveals its niche adaptation to a dynamic environment.</title>
        <authorList>
            <person name="Araujo A.C."/>
            <person name="Morillo V."/>
            <person name="Cypriano J."/>
            <person name="Teixeira L.C."/>
            <person name="Leao P."/>
            <person name="Lyra S."/>
            <person name="Almeida L.G."/>
            <person name="Bazylinski D.A."/>
            <person name="Vasconcellos A.T."/>
            <person name="Abreu F."/>
            <person name="Lins U."/>
        </authorList>
    </citation>
    <scope>NUCLEOTIDE SEQUENCE [LARGE SCALE GENOMIC DNA]</scope>
    <source>
        <strain evidence="7 8">IT-1</strain>
    </source>
</reference>
<evidence type="ECO:0000256" key="2">
    <source>
        <dbReference type="ARBA" id="ARBA00023239"/>
    </source>
</evidence>
<accession>A0A1Y2K7U1</accession>
<organism evidence="7 8">
    <name type="scientific">Magnetofaba australis IT-1</name>
    <dbReference type="NCBI Taxonomy" id="1434232"/>
    <lineage>
        <taxon>Bacteria</taxon>
        <taxon>Pseudomonadati</taxon>
        <taxon>Pseudomonadota</taxon>
        <taxon>Magnetococcia</taxon>
        <taxon>Magnetococcales</taxon>
        <taxon>Magnetococcaceae</taxon>
        <taxon>Magnetofaba</taxon>
    </lineage>
</organism>
<keyword evidence="3" id="KW-0460">Magnesium</keyword>
<dbReference type="SUPFAM" id="SSF102645">
    <property type="entry name" value="CoaB-like"/>
    <property type="match status" value="1"/>
</dbReference>
<dbReference type="PANTHER" id="PTHR14359">
    <property type="entry name" value="HOMO-OLIGOMERIC FLAVIN CONTAINING CYS DECARBOXYLASE FAMILY"/>
    <property type="match status" value="1"/>
</dbReference>
<dbReference type="NCBIfam" id="TIGR00521">
    <property type="entry name" value="coaBC_dfp"/>
    <property type="match status" value="1"/>
</dbReference>
<keyword evidence="3" id="KW-0511">Multifunctional enzyme</keyword>
<comment type="function">
    <text evidence="4">Catalyzes two steps in the biosynthesis of coenzyme A. In the first step cysteine is conjugated to 4'-phosphopantothenate to form 4-phosphopantothenoylcysteine, in the latter compound is decarboxylated to form 4'-phosphopantotheine.</text>
</comment>
<dbReference type="GO" id="GO:0046872">
    <property type="term" value="F:metal ion binding"/>
    <property type="evidence" value="ECO:0007669"/>
    <property type="project" value="UniProtKB-KW"/>
</dbReference>
<keyword evidence="3 4" id="KW-0285">Flavoprotein</keyword>
<dbReference type="GO" id="GO:0004632">
    <property type="term" value="F:phosphopantothenate--cysteine ligase activity"/>
    <property type="evidence" value="ECO:0007669"/>
    <property type="project" value="UniProtKB-UniRule"/>
</dbReference>
<dbReference type="PANTHER" id="PTHR14359:SF6">
    <property type="entry name" value="PHOSPHOPANTOTHENOYLCYSTEINE DECARBOXYLASE"/>
    <property type="match status" value="1"/>
</dbReference>
<comment type="function">
    <text evidence="3">Catalyzes two sequential steps in the biosynthesis of coenzyme A. In the first step cysteine is conjugated to 4'-phosphopantothenate to form 4-phosphopantothenoylcysteine. In the second step the latter compound is decarboxylated to form 4'-phosphopantotheine.</text>
</comment>
<feature type="domain" description="Flavoprotein" evidence="5">
    <location>
        <begin position="2"/>
        <end position="141"/>
    </location>
</feature>
<dbReference type="Pfam" id="PF04127">
    <property type="entry name" value="DFP"/>
    <property type="match status" value="1"/>
</dbReference>
<keyword evidence="3 4" id="KW-0436">Ligase</keyword>
<comment type="pathway">
    <text evidence="3 4">Cofactor biosynthesis; coenzyme A biosynthesis; CoA from (R)-pantothenate: step 2/5.</text>
</comment>
<dbReference type="SUPFAM" id="SSF52507">
    <property type="entry name" value="Homo-oligomeric flavin-containing Cys decarboxylases, HFCD"/>
    <property type="match status" value="1"/>
</dbReference>